<dbReference type="Proteomes" id="UP000053989">
    <property type="component" value="Unassembled WGS sequence"/>
</dbReference>
<name>A0A0C3DIR3_9AGAM</name>
<dbReference type="InParanoid" id="A0A0C3DIR3"/>
<reference evidence="2" key="2">
    <citation type="submission" date="2015-01" db="EMBL/GenBank/DDBJ databases">
        <title>Evolutionary Origins and Diversification of the Mycorrhizal Mutualists.</title>
        <authorList>
            <consortium name="DOE Joint Genome Institute"/>
            <consortium name="Mycorrhizal Genomics Consortium"/>
            <person name="Kohler A."/>
            <person name="Kuo A."/>
            <person name="Nagy L.G."/>
            <person name="Floudas D."/>
            <person name="Copeland A."/>
            <person name="Barry K.W."/>
            <person name="Cichocki N."/>
            <person name="Veneault-Fourrey C."/>
            <person name="LaButti K."/>
            <person name="Lindquist E.A."/>
            <person name="Lipzen A."/>
            <person name="Lundell T."/>
            <person name="Morin E."/>
            <person name="Murat C."/>
            <person name="Riley R."/>
            <person name="Ohm R."/>
            <person name="Sun H."/>
            <person name="Tunlid A."/>
            <person name="Henrissat B."/>
            <person name="Grigoriev I.V."/>
            <person name="Hibbett D.S."/>
            <person name="Martin F."/>
        </authorList>
    </citation>
    <scope>NUCLEOTIDE SEQUENCE [LARGE SCALE GENOMIC DNA]</scope>
    <source>
        <strain evidence="2">Foug A</strain>
    </source>
</reference>
<accession>A0A0C3DIR3</accession>
<dbReference type="EMBL" id="KN822120">
    <property type="protein sequence ID" value="KIM56214.1"/>
    <property type="molecule type" value="Genomic_DNA"/>
</dbReference>
<gene>
    <name evidence="1" type="ORF">SCLCIDRAFT_29756</name>
</gene>
<protein>
    <submittedName>
        <fullName evidence="1">Uncharacterized protein</fullName>
    </submittedName>
</protein>
<evidence type="ECO:0000313" key="1">
    <source>
        <dbReference type="EMBL" id="KIM56214.1"/>
    </source>
</evidence>
<keyword evidence="2" id="KW-1185">Reference proteome</keyword>
<evidence type="ECO:0000313" key="2">
    <source>
        <dbReference type="Proteomes" id="UP000053989"/>
    </source>
</evidence>
<sequence>MTSPSDDDDMSSASHKPQCRLATTVLPLCPPQPQHHLATPSDDVPLSLQPQRRLAATMMRPPCPSAPVTSPVNVPCVQQAPATMSPTSIAGDSNFI</sequence>
<reference evidence="1 2" key="1">
    <citation type="submission" date="2014-04" db="EMBL/GenBank/DDBJ databases">
        <authorList>
            <consortium name="DOE Joint Genome Institute"/>
            <person name="Kuo A."/>
            <person name="Kohler A."/>
            <person name="Nagy L.G."/>
            <person name="Floudas D."/>
            <person name="Copeland A."/>
            <person name="Barry K.W."/>
            <person name="Cichocki N."/>
            <person name="Veneault-Fourrey C."/>
            <person name="LaButti K."/>
            <person name="Lindquist E.A."/>
            <person name="Lipzen A."/>
            <person name="Lundell T."/>
            <person name="Morin E."/>
            <person name="Murat C."/>
            <person name="Sun H."/>
            <person name="Tunlid A."/>
            <person name="Henrissat B."/>
            <person name="Grigoriev I.V."/>
            <person name="Hibbett D.S."/>
            <person name="Martin F."/>
            <person name="Nordberg H.P."/>
            <person name="Cantor M.N."/>
            <person name="Hua S.X."/>
        </authorList>
    </citation>
    <scope>NUCLEOTIDE SEQUENCE [LARGE SCALE GENOMIC DNA]</scope>
    <source>
        <strain evidence="1 2">Foug A</strain>
    </source>
</reference>
<organism evidence="1 2">
    <name type="scientific">Scleroderma citrinum Foug A</name>
    <dbReference type="NCBI Taxonomy" id="1036808"/>
    <lineage>
        <taxon>Eukaryota</taxon>
        <taxon>Fungi</taxon>
        <taxon>Dikarya</taxon>
        <taxon>Basidiomycota</taxon>
        <taxon>Agaricomycotina</taxon>
        <taxon>Agaricomycetes</taxon>
        <taxon>Agaricomycetidae</taxon>
        <taxon>Boletales</taxon>
        <taxon>Sclerodermatineae</taxon>
        <taxon>Sclerodermataceae</taxon>
        <taxon>Scleroderma</taxon>
    </lineage>
</organism>
<proteinExistence type="predicted"/>
<dbReference type="AlphaFoldDB" id="A0A0C3DIR3"/>
<dbReference type="HOGENOM" id="CLU_2360967_0_0_1"/>